<keyword evidence="1" id="KW-0812">Transmembrane</keyword>
<dbReference type="eggNOG" id="ENOG50334VZ">
    <property type="taxonomic scope" value="Bacteria"/>
</dbReference>
<protein>
    <submittedName>
        <fullName evidence="2">Membrane protein</fullName>
    </submittedName>
</protein>
<dbReference type="OrthoDB" id="5296287at2"/>
<evidence type="ECO:0000313" key="3">
    <source>
        <dbReference type="Proteomes" id="UP000008963"/>
    </source>
</evidence>
<gene>
    <name evidence="2" type="ordered locus">BMS_0480</name>
</gene>
<dbReference type="EMBL" id="FQ312005">
    <property type="protein sequence ID" value="CBW25393.1"/>
    <property type="molecule type" value="Genomic_DNA"/>
</dbReference>
<dbReference type="PATRIC" id="fig|862908.3.peg.457"/>
<evidence type="ECO:0000313" key="2">
    <source>
        <dbReference type="EMBL" id="CBW25393.1"/>
    </source>
</evidence>
<dbReference type="KEGG" id="bmx:BMS_0480"/>
<keyword evidence="1" id="KW-0472">Membrane</keyword>
<proteinExistence type="predicted"/>
<dbReference type="AlphaFoldDB" id="E1X4G3"/>
<keyword evidence="1" id="KW-1133">Transmembrane helix</keyword>
<dbReference type="HOGENOM" id="CLU_131462_6_1_7"/>
<dbReference type="SUPFAM" id="SSF103481">
    <property type="entry name" value="Multidrug resistance efflux transporter EmrE"/>
    <property type="match status" value="1"/>
</dbReference>
<sequence length="119" mass="12565">MKDQAVPALLYLIAAFVGAIGQYAYKVGGNKIGEVPIYMNLPLISGIVLFCLVMVLFVISFKMGGRLSVVYPIYATTFIWGTLLGVVLDKESVSPSQLACIALVVLGSAGVAYFAPSGN</sequence>
<name>E1X4G3_HALMS</name>
<reference evidence="3" key="1">
    <citation type="journal article" date="2013" name="ISME J.">
        <title>A small predatory core genome in the divergent marine Bacteriovorax marinus SJ and the terrestrial Bdellovibrio bacteriovorus.</title>
        <authorList>
            <person name="Crossman L.C."/>
            <person name="Chen H."/>
            <person name="Cerdeno-Tarraga A.M."/>
            <person name="Brooks K."/>
            <person name="Quail M.A."/>
            <person name="Pineiro S.A."/>
            <person name="Hobley L."/>
            <person name="Sockett R.E."/>
            <person name="Bentley S.D."/>
            <person name="Parkhill J."/>
            <person name="Williams H.N."/>
            <person name="Stine O.C."/>
        </authorList>
    </citation>
    <scope>NUCLEOTIDE SEQUENCE [LARGE SCALE GENOMIC DNA]</scope>
    <source>
        <strain evidence="3">ATCC BAA-682 / DSM 15412 / SJ</strain>
    </source>
</reference>
<organism evidence="2 3">
    <name type="scientific">Halobacteriovorax marinus (strain ATCC BAA-682 / DSM 15412 / SJ)</name>
    <name type="common">Bacteriovorax marinus</name>
    <dbReference type="NCBI Taxonomy" id="862908"/>
    <lineage>
        <taxon>Bacteria</taxon>
        <taxon>Pseudomonadati</taxon>
        <taxon>Bdellovibrionota</taxon>
        <taxon>Bacteriovoracia</taxon>
        <taxon>Bacteriovoracales</taxon>
        <taxon>Halobacteriovoraceae</taxon>
        <taxon>Halobacteriovorax</taxon>
    </lineage>
</organism>
<feature type="transmembrane region" description="Helical" evidence="1">
    <location>
        <begin position="94"/>
        <end position="115"/>
    </location>
</feature>
<dbReference type="InterPro" id="IPR037185">
    <property type="entry name" value="EmrE-like"/>
</dbReference>
<feature type="transmembrane region" description="Helical" evidence="1">
    <location>
        <begin position="7"/>
        <end position="25"/>
    </location>
</feature>
<dbReference type="STRING" id="862908.BMS_0480"/>
<dbReference type="RefSeq" id="WP_014243180.1">
    <property type="nucleotide sequence ID" value="NC_016620.1"/>
</dbReference>
<evidence type="ECO:0000256" key="1">
    <source>
        <dbReference type="SAM" id="Phobius"/>
    </source>
</evidence>
<feature type="transmembrane region" description="Helical" evidence="1">
    <location>
        <begin position="71"/>
        <end position="88"/>
    </location>
</feature>
<keyword evidence="3" id="KW-1185">Reference proteome</keyword>
<accession>E1X4G3</accession>
<dbReference type="Gene3D" id="1.10.3730.20">
    <property type="match status" value="1"/>
</dbReference>
<dbReference type="Proteomes" id="UP000008963">
    <property type="component" value="Chromosome"/>
</dbReference>
<feature type="transmembrane region" description="Helical" evidence="1">
    <location>
        <begin position="37"/>
        <end position="59"/>
    </location>
</feature>